<accession>S8DQB9</accession>
<dbReference type="Gene3D" id="4.10.1060.10">
    <property type="entry name" value="Zinc finger, RanBP2-type"/>
    <property type="match status" value="1"/>
</dbReference>
<dbReference type="OrthoDB" id="448399at2759"/>
<gene>
    <name evidence="2" type="ORF">M569_09476</name>
</gene>
<dbReference type="AlphaFoldDB" id="S8DQB9"/>
<organism evidence="2 3">
    <name type="scientific">Genlisea aurea</name>
    <dbReference type="NCBI Taxonomy" id="192259"/>
    <lineage>
        <taxon>Eukaryota</taxon>
        <taxon>Viridiplantae</taxon>
        <taxon>Streptophyta</taxon>
        <taxon>Embryophyta</taxon>
        <taxon>Tracheophyta</taxon>
        <taxon>Spermatophyta</taxon>
        <taxon>Magnoliopsida</taxon>
        <taxon>eudicotyledons</taxon>
        <taxon>Gunneridae</taxon>
        <taxon>Pentapetalae</taxon>
        <taxon>asterids</taxon>
        <taxon>lamiids</taxon>
        <taxon>Lamiales</taxon>
        <taxon>Lentibulariaceae</taxon>
        <taxon>Genlisea</taxon>
    </lineage>
</organism>
<protein>
    <recommendedName>
        <fullName evidence="4">RanBP2-type domain-containing protein</fullName>
    </recommendedName>
</protein>
<sequence>DRCNYINFRRNMLCLKCDHPRSDARSRTEPRLPRRRQSSTYEGDNSIRFVEEPSSGFMDFPVAGGKSDVSLDAKKQELWKEQMAGRNEDEDDGSRHNYPIFLENDDNDGMAEWFE</sequence>
<evidence type="ECO:0008006" key="4">
    <source>
        <dbReference type="Google" id="ProtNLM"/>
    </source>
</evidence>
<feature type="non-terminal residue" evidence="2">
    <location>
        <position position="115"/>
    </location>
</feature>
<evidence type="ECO:0000256" key="1">
    <source>
        <dbReference type="SAM" id="MobiDB-lite"/>
    </source>
</evidence>
<dbReference type="EMBL" id="AUSU01004320">
    <property type="protein sequence ID" value="EPS65303.1"/>
    <property type="molecule type" value="Genomic_DNA"/>
</dbReference>
<comment type="caution">
    <text evidence="2">The sequence shown here is derived from an EMBL/GenBank/DDBJ whole genome shotgun (WGS) entry which is preliminary data.</text>
</comment>
<reference evidence="2 3" key="1">
    <citation type="journal article" date="2013" name="BMC Genomics">
        <title>The miniature genome of a carnivorous plant Genlisea aurea contains a low number of genes and short non-coding sequences.</title>
        <authorList>
            <person name="Leushkin E.V."/>
            <person name="Sutormin R.A."/>
            <person name="Nabieva E.R."/>
            <person name="Penin A.A."/>
            <person name="Kondrashov A.S."/>
            <person name="Logacheva M.D."/>
        </authorList>
    </citation>
    <scope>NUCLEOTIDE SEQUENCE [LARGE SCALE GENOMIC DNA]</scope>
</reference>
<keyword evidence="3" id="KW-1185">Reference proteome</keyword>
<feature type="region of interest" description="Disordered" evidence="1">
    <location>
        <begin position="19"/>
        <end position="45"/>
    </location>
</feature>
<feature type="compositionally biased region" description="Basic and acidic residues" evidence="1">
    <location>
        <begin position="19"/>
        <end position="32"/>
    </location>
</feature>
<dbReference type="Proteomes" id="UP000015453">
    <property type="component" value="Unassembled WGS sequence"/>
</dbReference>
<feature type="region of interest" description="Disordered" evidence="1">
    <location>
        <begin position="82"/>
        <end position="103"/>
    </location>
</feature>
<feature type="non-terminal residue" evidence="2">
    <location>
        <position position="1"/>
    </location>
</feature>
<evidence type="ECO:0000313" key="3">
    <source>
        <dbReference type="Proteomes" id="UP000015453"/>
    </source>
</evidence>
<evidence type="ECO:0000313" key="2">
    <source>
        <dbReference type="EMBL" id="EPS65303.1"/>
    </source>
</evidence>
<name>S8DQB9_9LAMI</name>
<proteinExistence type="predicted"/>